<feature type="domain" description="TRAF-type" evidence="15">
    <location>
        <begin position="188"/>
        <end position="245"/>
    </location>
</feature>
<feature type="region of interest" description="Disordered" evidence="12">
    <location>
        <begin position="526"/>
        <end position="545"/>
    </location>
</feature>
<dbReference type="GO" id="GO:0043122">
    <property type="term" value="P:regulation of canonical NF-kappaB signal transduction"/>
    <property type="evidence" value="ECO:0007669"/>
    <property type="project" value="TreeGrafter"/>
</dbReference>
<keyword evidence="4" id="KW-0053">Apoptosis</keyword>
<evidence type="ECO:0000256" key="5">
    <source>
        <dbReference type="ARBA" id="ARBA00022723"/>
    </source>
</evidence>
<proteinExistence type="predicted"/>
<evidence type="ECO:0000256" key="3">
    <source>
        <dbReference type="ARBA" id="ARBA00022499"/>
    </source>
</evidence>
<evidence type="ECO:0000256" key="1">
    <source>
        <dbReference type="ARBA" id="ARBA00004496"/>
    </source>
</evidence>
<feature type="region of interest" description="Disordered" evidence="12">
    <location>
        <begin position="361"/>
        <end position="385"/>
    </location>
</feature>
<dbReference type="GO" id="GO:0008270">
    <property type="term" value="F:zinc ion binding"/>
    <property type="evidence" value="ECO:0007669"/>
    <property type="project" value="UniProtKB-KW"/>
</dbReference>
<dbReference type="FunFam" id="2.60.210.10:FF:000001">
    <property type="entry name" value="TNF receptor-associated factor"/>
    <property type="match status" value="1"/>
</dbReference>
<dbReference type="SUPFAM" id="SSF49599">
    <property type="entry name" value="TRAF domain-like"/>
    <property type="match status" value="2"/>
</dbReference>
<gene>
    <name evidence="16" type="ORF">V1264_018825</name>
</gene>
<keyword evidence="2" id="KW-0963">Cytoplasm</keyword>
<dbReference type="Proteomes" id="UP001374579">
    <property type="component" value="Unassembled WGS sequence"/>
</dbReference>
<keyword evidence="8 11" id="KW-0862">Zinc</keyword>
<dbReference type="SUPFAM" id="SSF57953">
    <property type="entry name" value="Trimerization domain of TRAF"/>
    <property type="match status" value="1"/>
</dbReference>
<dbReference type="EMBL" id="JBAMIC010000008">
    <property type="protein sequence ID" value="KAK7104049.1"/>
    <property type="molecule type" value="Genomic_DNA"/>
</dbReference>
<name>A0AAN9BFZ3_9CAEN</name>
<organism evidence="16 17">
    <name type="scientific">Littorina saxatilis</name>
    <dbReference type="NCBI Taxonomy" id="31220"/>
    <lineage>
        <taxon>Eukaryota</taxon>
        <taxon>Metazoa</taxon>
        <taxon>Spiralia</taxon>
        <taxon>Lophotrochozoa</taxon>
        <taxon>Mollusca</taxon>
        <taxon>Gastropoda</taxon>
        <taxon>Caenogastropoda</taxon>
        <taxon>Littorinimorpha</taxon>
        <taxon>Littorinoidea</taxon>
        <taxon>Littorinidae</taxon>
        <taxon>Littorina</taxon>
    </lineage>
</organism>
<dbReference type="Pfam" id="PF13923">
    <property type="entry name" value="zf-C3HC4_2"/>
    <property type="match status" value="1"/>
</dbReference>
<feature type="domain" description="MATH" evidence="14">
    <location>
        <begin position="433"/>
        <end position="580"/>
    </location>
</feature>
<dbReference type="GO" id="GO:0007165">
    <property type="term" value="P:signal transduction"/>
    <property type="evidence" value="ECO:0007669"/>
    <property type="project" value="InterPro"/>
</dbReference>
<dbReference type="SMART" id="SM00061">
    <property type="entry name" value="MATH"/>
    <property type="match status" value="1"/>
</dbReference>
<sequence length="589" mass="67136">MAENLANFPSLGSPGTSLSGPDSHLSLGELDPDFVHDADRARFNCPVCKRTLRDSRQTQCGHRLCNRCVDVWLDGALAKRCPVGEADCDDVTKTNVFPDRSIQREMKSVLVFCKNKDEGCQFQIKLKDFKNHLDDCEYEPVNCEHSGRGCKEKLVRKKLKDHVGKCPFRPVRCSLCKEEVCHNDMQKHENELCPEQTVKCPFGCPIASLKRKDIQSHRDVCSVHPVDCKYKPMGCTFAAKRELVEKHEKEDLAQHLELITRHVTDLELKSMDTQAQIRNISQERDLTQQSLQSLPPRNADVQGAVHQMETQIRDFRLKLVSMMEKVIIVERKVPDLVDRARVDTVDQTVVALQQRIAQLEQQREREQQQPTQSGSGSSTVGGSSRVARYGTVDNMAETLSTQLTAHDRQLGVHDVRMAEMDLRFQLLETASYDGTLVWKIRDYERRKRDAVNGRTLSLYSQPFYTGRFGYKMCARVYLNGDGMGKTTHMSLFFVIMRGEYDALLNWPFRQKVTLTLLDQSAEKRHLTDHFQPDPNSSSFQRPTSEMNVASGCPLFVSHAVVDNPSNGYLRDDTIFIRIVVDLNPNPQNF</sequence>
<dbReference type="GO" id="GO:0006915">
    <property type="term" value="P:apoptotic process"/>
    <property type="evidence" value="ECO:0007669"/>
    <property type="project" value="UniProtKB-KW"/>
</dbReference>
<dbReference type="InterPro" id="IPR001293">
    <property type="entry name" value="Znf_TRAF"/>
</dbReference>
<dbReference type="PANTHER" id="PTHR10131:SF153">
    <property type="entry name" value="RING-TYPE DOMAIN-CONTAINING PROTEIN"/>
    <property type="match status" value="1"/>
</dbReference>
<dbReference type="InterPro" id="IPR008974">
    <property type="entry name" value="TRAF-like"/>
</dbReference>
<evidence type="ECO:0000256" key="7">
    <source>
        <dbReference type="ARBA" id="ARBA00022771"/>
    </source>
</evidence>
<keyword evidence="7 11" id="KW-0863">Zinc-finger</keyword>
<dbReference type="InterPro" id="IPR002083">
    <property type="entry name" value="MATH/TRAF_dom"/>
</dbReference>
<dbReference type="GO" id="GO:0005737">
    <property type="term" value="C:cytoplasm"/>
    <property type="evidence" value="ECO:0007669"/>
    <property type="project" value="UniProtKB-SubCell"/>
</dbReference>
<dbReference type="PIRSF" id="PIRSF015614">
    <property type="entry name" value="TRAF"/>
    <property type="match status" value="1"/>
</dbReference>
<dbReference type="InterPro" id="IPR017907">
    <property type="entry name" value="Znf_RING_CS"/>
</dbReference>
<feature type="compositionally biased region" description="Low complexity" evidence="12">
    <location>
        <begin position="9"/>
        <end position="22"/>
    </location>
</feature>
<dbReference type="PROSITE" id="PS00518">
    <property type="entry name" value="ZF_RING_1"/>
    <property type="match status" value="1"/>
</dbReference>
<evidence type="ECO:0000256" key="9">
    <source>
        <dbReference type="ARBA" id="ARBA00022843"/>
    </source>
</evidence>
<feature type="region of interest" description="Disordered" evidence="12">
    <location>
        <begin position="1"/>
        <end position="22"/>
    </location>
</feature>
<feature type="domain" description="TRAF-type" evidence="15">
    <location>
        <begin position="132"/>
        <end position="186"/>
    </location>
</feature>
<dbReference type="SMART" id="SM00184">
    <property type="entry name" value="RING"/>
    <property type="match status" value="1"/>
</dbReference>
<dbReference type="InterPro" id="IPR012227">
    <property type="entry name" value="TNF_rcpt-assoc_TRAF_met"/>
</dbReference>
<dbReference type="InterPro" id="IPR049342">
    <property type="entry name" value="TRAF1-6_MATH_dom"/>
</dbReference>
<dbReference type="GO" id="GO:0005164">
    <property type="term" value="F:tumor necrosis factor receptor binding"/>
    <property type="evidence" value="ECO:0007669"/>
    <property type="project" value="TreeGrafter"/>
</dbReference>
<dbReference type="Gene3D" id="2.60.210.10">
    <property type="entry name" value="Apoptosis, Tumor Necrosis Factor Receptor Associated Protein 2, Chain A"/>
    <property type="match status" value="1"/>
</dbReference>
<feature type="compositionally biased region" description="Polar residues" evidence="12">
    <location>
        <begin position="533"/>
        <end position="545"/>
    </location>
</feature>
<dbReference type="InterPro" id="IPR001841">
    <property type="entry name" value="Znf_RING"/>
</dbReference>
<reference evidence="16 17" key="1">
    <citation type="submission" date="2024-02" db="EMBL/GenBank/DDBJ databases">
        <title>Chromosome-scale genome assembly of the rough periwinkle Littorina saxatilis.</title>
        <authorList>
            <person name="De Jode A."/>
            <person name="Faria R."/>
            <person name="Formenti G."/>
            <person name="Sims Y."/>
            <person name="Smith T.P."/>
            <person name="Tracey A."/>
            <person name="Wood J.M.D."/>
            <person name="Zagrodzka Z.B."/>
            <person name="Johannesson K."/>
            <person name="Butlin R.K."/>
            <person name="Leder E.H."/>
        </authorList>
    </citation>
    <scope>NUCLEOTIDE SEQUENCE [LARGE SCALE GENOMIC DNA]</scope>
    <source>
        <strain evidence="16">Snail1</strain>
        <tissue evidence="16">Muscle</tissue>
    </source>
</reference>
<evidence type="ECO:0000256" key="10">
    <source>
        <dbReference type="ARBA" id="ARBA00023054"/>
    </source>
</evidence>
<evidence type="ECO:0000256" key="6">
    <source>
        <dbReference type="ARBA" id="ARBA00022737"/>
    </source>
</evidence>
<accession>A0AAN9BFZ3</accession>
<evidence type="ECO:0000256" key="8">
    <source>
        <dbReference type="ARBA" id="ARBA00022833"/>
    </source>
</evidence>
<comment type="subcellular location">
    <subcellularLocation>
        <location evidence="1">Cytoplasm</location>
    </subcellularLocation>
</comment>
<dbReference type="PANTHER" id="PTHR10131">
    <property type="entry name" value="TNF RECEPTOR ASSOCIATED FACTOR"/>
    <property type="match status" value="1"/>
</dbReference>
<keyword evidence="3" id="KW-1017">Isopeptide bond</keyword>
<keyword evidence="17" id="KW-1185">Reference proteome</keyword>
<feature type="zinc finger region" description="TRAF-type" evidence="11">
    <location>
        <begin position="132"/>
        <end position="186"/>
    </location>
</feature>
<evidence type="ECO:0000313" key="16">
    <source>
        <dbReference type="EMBL" id="KAK7104049.1"/>
    </source>
</evidence>
<evidence type="ECO:0008006" key="18">
    <source>
        <dbReference type="Google" id="ProtNLM"/>
    </source>
</evidence>
<keyword evidence="6" id="KW-0677">Repeat</keyword>
<evidence type="ECO:0000256" key="2">
    <source>
        <dbReference type="ARBA" id="ARBA00022490"/>
    </source>
</evidence>
<feature type="zinc finger region" description="TRAF-type" evidence="11">
    <location>
        <begin position="188"/>
        <end position="245"/>
    </location>
</feature>
<evidence type="ECO:0000256" key="4">
    <source>
        <dbReference type="ARBA" id="ARBA00022703"/>
    </source>
</evidence>
<dbReference type="PROSITE" id="PS50145">
    <property type="entry name" value="ZF_TRAF"/>
    <property type="match status" value="2"/>
</dbReference>
<feature type="domain" description="RING-type" evidence="13">
    <location>
        <begin position="45"/>
        <end position="85"/>
    </location>
</feature>
<evidence type="ECO:0000256" key="12">
    <source>
        <dbReference type="SAM" id="MobiDB-lite"/>
    </source>
</evidence>
<dbReference type="InterPro" id="IPR013083">
    <property type="entry name" value="Znf_RING/FYVE/PHD"/>
</dbReference>
<evidence type="ECO:0000256" key="11">
    <source>
        <dbReference type="PROSITE-ProRule" id="PRU00207"/>
    </source>
</evidence>
<dbReference type="GO" id="GO:0042981">
    <property type="term" value="P:regulation of apoptotic process"/>
    <property type="evidence" value="ECO:0007669"/>
    <property type="project" value="InterPro"/>
</dbReference>
<dbReference type="SUPFAM" id="SSF57850">
    <property type="entry name" value="RING/U-box"/>
    <property type="match status" value="1"/>
</dbReference>
<dbReference type="Pfam" id="PF21355">
    <property type="entry name" value="TRAF-mep_MATH"/>
    <property type="match status" value="1"/>
</dbReference>
<evidence type="ECO:0000313" key="17">
    <source>
        <dbReference type="Proteomes" id="UP001374579"/>
    </source>
</evidence>
<dbReference type="Pfam" id="PF02176">
    <property type="entry name" value="zf-TRAF"/>
    <property type="match status" value="2"/>
</dbReference>
<dbReference type="AlphaFoldDB" id="A0AAN9BFZ3"/>
<dbReference type="Gene3D" id="3.30.40.10">
    <property type="entry name" value="Zinc/RING finger domain, C3HC4 (zinc finger)"/>
    <property type="match status" value="3"/>
</dbReference>
<keyword evidence="9" id="KW-0832">Ubl conjugation</keyword>
<evidence type="ECO:0000259" key="15">
    <source>
        <dbReference type="PROSITE" id="PS50145"/>
    </source>
</evidence>
<evidence type="ECO:0000259" key="14">
    <source>
        <dbReference type="PROSITE" id="PS50144"/>
    </source>
</evidence>
<dbReference type="GO" id="GO:0009898">
    <property type="term" value="C:cytoplasmic side of plasma membrane"/>
    <property type="evidence" value="ECO:0007669"/>
    <property type="project" value="TreeGrafter"/>
</dbReference>
<protein>
    <recommendedName>
        <fullName evidence="18">TNF receptor-associated factor</fullName>
    </recommendedName>
</protein>
<comment type="caution">
    <text evidence="16">The sequence shown here is derived from an EMBL/GenBank/DDBJ whole genome shotgun (WGS) entry which is preliminary data.</text>
</comment>
<feature type="compositionally biased region" description="Low complexity" evidence="12">
    <location>
        <begin position="368"/>
        <end position="384"/>
    </location>
</feature>
<keyword evidence="10" id="KW-0175">Coiled coil</keyword>
<evidence type="ECO:0000259" key="13">
    <source>
        <dbReference type="PROSITE" id="PS50089"/>
    </source>
</evidence>
<dbReference type="PROSITE" id="PS50144">
    <property type="entry name" value="MATH"/>
    <property type="match status" value="1"/>
</dbReference>
<keyword evidence="5 11" id="KW-0479">Metal-binding</keyword>
<dbReference type="PROSITE" id="PS50089">
    <property type="entry name" value="ZF_RING_2"/>
    <property type="match status" value="1"/>
</dbReference>